<sequence length="293" mass="34232">MTTEVSNPFLRPLASQRYCQAFSHIKVLKPKFIIDFGCAECDFLFYLSKNPEGLDFSIGVDCSINALNKGKRNISVPGIFYSKTRPYNLFLLNEDVTKLSDDFIKEYKNSPFVTFLELIEHLDQDELRNFENEIFSKLQPEVVYLTTPNIEYNEILTRSFGKDRRFGEFRHVDHKFEFTRSEFREWCNKICEKYNYSANIDGVGKTLDGEDDGNHGCGSHSVLFTLKAEKVKTDFKEPEKFVHSHTINVKIESPDDQILFYNLDDEDNDNYSDDDPEDENEDIYNEDDEQTQE</sequence>
<dbReference type="OrthoDB" id="2154311at2759"/>
<dbReference type="InterPro" id="IPR029063">
    <property type="entry name" value="SAM-dependent_MTases_sf"/>
</dbReference>
<keyword evidence="4" id="KW-0489">Methyltransferase</keyword>
<evidence type="ECO:0000256" key="4">
    <source>
        <dbReference type="ARBA" id="ARBA00022603"/>
    </source>
</evidence>
<comment type="cofactor">
    <cofactor evidence="1">
        <name>Mg(2+)</name>
        <dbReference type="ChEBI" id="CHEBI:18420"/>
    </cofactor>
</comment>
<dbReference type="GO" id="GO:0003723">
    <property type="term" value="F:RNA binding"/>
    <property type="evidence" value="ECO:0007669"/>
    <property type="project" value="UniProtKB-KW"/>
</dbReference>
<evidence type="ECO:0000256" key="11">
    <source>
        <dbReference type="ARBA" id="ARBA00035025"/>
    </source>
</evidence>
<dbReference type="EC" id="2.1.1.386" evidence="11"/>
<evidence type="ECO:0000313" key="14">
    <source>
        <dbReference type="EMBL" id="OHT14198.1"/>
    </source>
</evidence>
<dbReference type="PANTHER" id="PTHR21404:SF3">
    <property type="entry name" value="SMALL RNA 2'-O-METHYLTRANSFERASE"/>
    <property type="match status" value="1"/>
</dbReference>
<dbReference type="SUPFAM" id="SSF53335">
    <property type="entry name" value="S-adenosyl-L-methionine-dependent methyltransferases"/>
    <property type="match status" value="1"/>
</dbReference>
<keyword evidence="10" id="KW-0943">RNA-mediated gene silencing</keyword>
<evidence type="ECO:0000256" key="1">
    <source>
        <dbReference type="ARBA" id="ARBA00001946"/>
    </source>
</evidence>
<dbReference type="Gene3D" id="3.40.50.150">
    <property type="entry name" value="Vaccinia Virus protein VP39"/>
    <property type="match status" value="1"/>
</dbReference>
<dbReference type="PANTHER" id="PTHR21404">
    <property type="entry name" value="HEN1"/>
    <property type="match status" value="1"/>
</dbReference>
<dbReference type="AlphaFoldDB" id="A0A1J4KWX0"/>
<comment type="similarity">
    <text evidence="2">Belongs to the methyltransferase superfamily. HEN1 family.</text>
</comment>
<reference evidence="14" key="1">
    <citation type="submission" date="2016-10" db="EMBL/GenBank/DDBJ databases">
        <authorList>
            <person name="Benchimol M."/>
            <person name="Almeida L.G."/>
            <person name="Vasconcelos A.T."/>
            <person name="Perreira-Neves A."/>
            <person name="Rosa I.A."/>
            <person name="Tasca T."/>
            <person name="Bogo M.R."/>
            <person name="de Souza W."/>
        </authorList>
    </citation>
    <scope>NUCLEOTIDE SEQUENCE [LARGE SCALE GENOMIC DNA]</scope>
    <source>
        <strain evidence="14">K</strain>
    </source>
</reference>
<dbReference type="InterPro" id="IPR026610">
    <property type="entry name" value="Hen1"/>
</dbReference>
<feature type="compositionally biased region" description="Acidic residues" evidence="13">
    <location>
        <begin position="263"/>
        <end position="293"/>
    </location>
</feature>
<dbReference type="GeneID" id="94833116"/>
<dbReference type="GO" id="GO:0001510">
    <property type="term" value="P:RNA methylation"/>
    <property type="evidence" value="ECO:0007669"/>
    <property type="project" value="InterPro"/>
</dbReference>
<dbReference type="VEuPathDB" id="TrichDB:TRFO_15487"/>
<keyword evidence="6" id="KW-0949">S-adenosyl-L-methionine</keyword>
<dbReference type="GO" id="GO:0046872">
    <property type="term" value="F:metal ion binding"/>
    <property type="evidence" value="ECO:0007669"/>
    <property type="project" value="UniProtKB-KW"/>
</dbReference>
<evidence type="ECO:0000256" key="6">
    <source>
        <dbReference type="ARBA" id="ARBA00022691"/>
    </source>
</evidence>
<name>A0A1J4KWX0_9EUKA</name>
<dbReference type="RefSeq" id="XP_068367334.1">
    <property type="nucleotide sequence ID" value="XM_068498412.1"/>
</dbReference>
<feature type="region of interest" description="Disordered" evidence="13">
    <location>
        <begin position="262"/>
        <end position="293"/>
    </location>
</feature>
<evidence type="ECO:0000256" key="9">
    <source>
        <dbReference type="ARBA" id="ARBA00022884"/>
    </source>
</evidence>
<evidence type="ECO:0000256" key="3">
    <source>
        <dbReference type="ARBA" id="ARBA00021330"/>
    </source>
</evidence>
<keyword evidence="9" id="KW-0694">RNA-binding</keyword>
<organism evidence="14 15">
    <name type="scientific">Tritrichomonas foetus</name>
    <dbReference type="NCBI Taxonomy" id="1144522"/>
    <lineage>
        <taxon>Eukaryota</taxon>
        <taxon>Metamonada</taxon>
        <taxon>Parabasalia</taxon>
        <taxon>Tritrichomonadida</taxon>
        <taxon>Tritrichomonadidae</taxon>
        <taxon>Tritrichomonas</taxon>
    </lineage>
</organism>
<accession>A0A1J4KWX0</accession>
<gene>
    <name evidence="14" type="ORF">TRFO_15487</name>
</gene>
<keyword evidence="5" id="KW-0808">Transferase</keyword>
<evidence type="ECO:0000313" key="15">
    <source>
        <dbReference type="Proteomes" id="UP000179807"/>
    </source>
</evidence>
<dbReference type="GO" id="GO:0005634">
    <property type="term" value="C:nucleus"/>
    <property type="evidence" value="ECO:0007669"/>
    <property type="project" value="TreeGrafter"/>
</dbReference>
<evidence type="ECO:0000256" key="8">
    <source>
        <dbReference type="ARBA" id="ARBA00022842"/>
    </source>
</evidence>
<keyword evidence="8" id="KW-0460">Magnesium</keyword>
<dbReference type="GO" id="GO:0030422">
    <property type="term" value="P:siRNA processing"/>
    <property type="evidence" value="ECO:0007669"/>
    <property type="project" value="TreeGrafter"/>
</dbReference>
<protein>
    <recommendedName>
        <fullName evidence="3">Small RNA 2'-O-methyltransferase</fullName>
        <ecNumber evidence="11">2.1.1.386</ecNumber>
    </recommendedName>
</protein>
<evidence type="ECO:0000256" key="12">
    <source>
        <dbReference type="ARBA" id="ARBA00048418"/>
    </source>
</evidence>
<dbReference type="GO" id="GO:0090486">
    <property type="term" value="F:small RNA 2'-O-methyltransferase activity"/>
    <property type="evidence" value="ECO:0007669"/>
    <property type="project" value="UniProtKB-EC"/>
</dbReference>
<keyword evidence="7" id="KW-0479">Metal-binding</keyword>
<dbReference type="EMBL" id="MLAK01000412">
    <property type="protein sequence ID" value="OHT14198.1"/>
    <property type="molecule type" value="Genomic_DNA"/>
</dbReference>
<proteinExistence type="inferred from homology"/>
<evidence type="ECO:0000256" key="10">
    <source>
        <dbReference type="ARBA" id="ARBA00023158"/>
    </source>
</evidence>
<dbReference type="Proteomes" id="UP000179807">
    <property type="component" value="Unassembled WGS sequence"/>
</dbReference>
<evidence type="ECO:0000256" key="5">
    <source>
        <dbReference type="ARBA" id="ARBA00022679"/>
    </source>
</evidence>
<evidence type="ECO:0000256" key="2">
    <source>
        <dbReference type="ARBA" id="ARBA00009026"/>
    </source>
</evidence>
<keyword evidence="15" id="KW-1185">Reference proteome</keyword>
<evidence type="ECO:0000256" key="7">
    <source>
        <dbReference type="ARBA" id="ARBA00022723"/>
    </source>
</evidence>
<dbReference type="GO" id="GO:0005737">
    <property type="term" value="C:cytoplasm"/>
    <property type="evidence" value="ECO:0007669"/>
    <property type="project" value="TreeGrafter"/>
</dbReference>
<comment type="catalytic activity">
    <reaction evidence="12">
        <text>small RNA 3'-end nucleotide + S-adenosyl-L-methionine = small RNA 3'-end 2'-O-methylnucleotide + S-adenosyl-L-homocysteine + H(+)</text>
        <dbReference type="Rhea" id="RHEA:37887"/>
        <dbReference type="Rhea" id="RHEA-COMP:10415"/>
        <dbReference type="Rhea" id="RHEA-COMP:10416"/>
        <dbReference type="ChEBI" id="CHEBI:15378"/>
        <dbReference type="ChEBI" id="CHEBI:57856"/>
        <dbReference type="ChEBI" id="CHEBI:59789"/>
        <dbReference type="ChEBI" id="CHEBI:74896"/>
        <dbReference type="ChEBI" id="CHEBI:74898"/>
        <dbReference type="EC" id="2.1.1.386"/>
    </reaction>
</comment>
<evidence type="ECO:0000256" key="13">
    <source>
        <dbReference type="SAM" id="MobiDB-lite"/>
    </source>
</evidence>
<comment type="caution">
    <text evidence="14">The sequence shown here is derived from an EMBL/GenBank/DDBJ whole genome shotgun (WGS) entry which is preliminary data.</text>
</comment>